<name>A0A061J8N6_TRYRA</name>
<dbReference type="OrthoDB" id="242047at2759"/>
<dbReference type="AlphaFoldDB" id="A0A061J8N6"/>
<organism evidence="2 3">
    <name type="scientific">Trypanosoma rangeli SC58</name>
    <dbReference type="NCBI Taxonomy" id="429131"/>
    <lineage>
        <taxon>Eukaryota</taxon>
        <taxon>Discoba</taxon>
        <taxon>Euglenozoa</taxon>
        <taxon>Kinetoplastea</taxon>
        <taxon>Metakinetoplastina</taxon>
        <taxon>Trypanosomatida</taxon>
        <taxon>Trypanosomatidae</taxon>
        <taxon>Trypanosoma</taxon>
        <taxon>Herpetosoma</taxon>
    </lineage>
</organism>
<evidence type="ECO:0000256" key="1">
    <source>
        <dbReference type="SAM" id="Phobius"/>
    </source>
</evidence>
<evidence type="ECO:0000313" key="3">
    <source>
        <dbReference type="Proteomes" id="UP000031737"/>
    </source>
</evidence>
<proteinExistence type="predicted"/>
<reference evidence="2 3" key="1">
    <citation type="submission" date="2013-07" db="EMBL/GenBank/DDBJ databases">
        <authorList>
            <person name="Stoco P.H."/>
            <person name="Wagner G."/>
            <person name="Gerber A."/>
            <person name="Zaha A."/>
            <person name="Thompson C."/>
            <person name="Bartholomeu D.C."/>
            <person name="Luckemeyer D.D."/>
            <person name="Bahia D."/>
            <person name="Loreto E."/>
            <person name="Prestes E.B."/>
            <person name="Lima F.M."/>
            <person name="Rodrigues-Luiz G."/>
            <person name="Vallejo G.A."/>
            <person name="Filho J.F."/>
            <person name="Monteiro K.M."/>
            <person name="Tyler K.M."/>
            <person name="de Almeida L.G."/>
            <person name="Ortiz M.F."/>
            <person name="Siervo M.A."/>
            <person name="de Moraes M.H."/>
            <person name="Cunha O.L."/>
            <person name="Mendonca-Neto R."/>
            <person name="Silva R."/>
            <person name="Teixeira S.M."/>
            <person name="Murta S.M."/>
            <person name="Sincero T.C."/>
            <person name="Mendes T.A."/>
            <person name="Urmenyi T.P."/>
            <person name="Silva V.G."/>
            <person name="da Rocha W.D."/>
            <person name="Andersson B."/>
            <person name="Romanha A.J."/>
            <person name="Steindel M."/>
            <person name="de Vasconcelos A.T."/>
            <person name="Grisard E.C."/>
        </authorList>
    </citation>
    <scope>NUCLEOTIDE SEQUENCE [LARGE SCALE GENOMIC DNA]</scope>
    <source>
        <strain evidence="2 3">SC58</strain>
    </source>
</reference>
<keyword evidence="1" id="KW-0472">Membrane</keyword>
<keyword evidence="1" id="KW-0812">Transmembrane</keyword>
<keyword evidence="3" id="KW-1185">Reference proteome</keyword>
<accession>A0A061J8N6</accession>
<feature type="transmembrane region" description="Helical" evidence="1">
    <location>
        <begin position="12"/>
        <end position="31"/>
    </location>
</feature>
<gene>
    <name evidence="2" type="ORF">TRSC58_02655</name>
</gene>
<dbReference type="EMBL" id="AUPL01002655">
    <property type="protein sequence ID" value="ESL09622.1"/>
    <property type="molecule type" value="Genomic_DNA"/>
</dbReference>
<keyword evidence="1" id="KW-1133">Transmembrane helix</keyword>
<protein>
    <submittedName>
        <fullName evidence="2">Uncharacterized protein</fullName>
    </submittedName>
</protein>
<comment type="caution">
    <text evidence="2">The sequence shown here is derived from an EMBL/GenBank/DDBJ whole genome shotgun (WGS) entry which is preliminary data.</text>
</comment>
<sequence>MRQLHRGGVCPIRRAIVFIVCVSFLYLVTALDHDETFQRQVSSSDSVVRRSGSSEEKLPLRERNTTRAVASSGIFSNVGASRVFLIDDANAMVDLTVRRVFNKTLCPVEPMEKDHPKFVEFLAFFARVFRTKYNNTPWWLDEGSLIGVGRAGTILDADDDFDFFVLLPNSTAPCRQGSLECTREEFNVLIHRFLLPLWEAGACIRRFNPDINKFDSDRRLLYTLQIRNPNDTHNPLQCFNSRAPFAHMHLGMLNADGELETNKWVGPNSHPKDKLPLSLMLPVRRCRLGACDAPCPFDIVGYLTLRNRGEYMRNSKDGACLLVKKKWSRVRKINQVKKVQLLHDCGYNSMISLKQRFIDTNYSTC</sequence>
<evidence type="ECO:0000313" key="2">
    <source>
        <dbReference type="EMBL" id="ESL09622.1"/>
    </source>
</evidence>
<dbReference type="VEuPathDB" id="TriTrypDB:TRSC58_02655"/>
<dbReference type="Proteomes" id="UP000031737">
    <property type="component" value="Unassembled WGS sequence"/>
</dbReference>